<feature type="region of interest" description="Disordered" evidence="1">
    <location>
        <begin position="44"/>
        <end position="65"/>
    </location>
</feature>
<organism evidence="2 3">
    <name type="scientific">Batrachochytrium dendrobatidis (strain JEL423)</name>
    <dbReference type="NCBI Taxonomy" id="403673"/>
    <lineage>
        <taxon>Eukaryota</taxon>
        <taxon>Fungi</taxon>
        <taxon>Fungi incertae sedis</taxon>
        <taxon>Chytridiomycota</taxon>
        <taxon>Chytridiomycota incertae sedis</taxon>
        <taxon>Chytridiomycetes</taxon>
        <taxon>Rhizophydiales</taxon>
        <taxon>Rhizophydiales incertae sedis</taxon>
        <taxon>Batrachochytrium</taxon>
    </lineage>
</organism>
<protein>
    <submittedName>
        <fullName evidence="2">Uncharacterized protein</fullName>
    </submittedName>
</protein>
<evidence type="ECO:0000256" key="1">
    <source>
        <dbReference type="SAM" id="MobiDB-lite"/>
    </source>
</evidence>
<sequence>MKRAITVSLSMRSTFVSRCHARLPSYQHLSPLILQSTRSISRASQASTSPDSAFESLGQSPTSITQPGTADSYLLANLGADVDRAMAIAAQLALEKQRSCDRHVATDHANAEIASRNTAEPLATLSAGRIPSLTQGMASSFDEIHQAVVNSTAFKPAGV</sequence>
<reference evidence="2 3" key="2">
    <citation type="submission" date="2016-05" db="EMBL/GenBank/DDBJ databases">
        <title>Lineage-specific infection strategies underlie the spectrum of fungal disease in amphibians.</title>
        <authorList>
            <person name="Cuomo C.A."/>
            <person name="Farrer R.A."/>
            <person name="James T."/>
            <person name="Longcore J."/>
            <person name="Birren B."/>
        </authorList>
    </citation>
    <scope>NUCLEOTIDE SEQUENCE [LARGE SCALE GENOMIC DNA]</scope>
    <source>
        <strain evidence="2 3">JEL423</strain>
    </source>
</reference>
<reference evidence="2 3" key="1">
    <citation type="submission" date="2006-10" db="EMBL/GenBank/DDBJ databases">
        <title>The Genome Sequence of Batrachochytrium dendrobatidis JEL423.</title>
        <authorList>
            <consortium name="The Broad Institute Genome Sequencing Platform"/>
            <person name="Birren B."/>
            <person name="Lander E."/>
            <person name="Galagan J."/>
            <person name="Cuomo C."/>
            <person name="Devon K."/>
            <person name="Jaffe D."/>
            <person name="Butler J."/>
            <person name="Alvarez P."/>
            <person name="Gnerre S."/>
            <person name="Grabherr M."/>
            <person name="Kleber M."/>
            <person name="Mauceli E."/>
            <person name="Brockman W."/>
            <person name="Young S."/>
            <person name="LaButti K."/>
            <person name="Sykes S."/>
            <person name="DeCaprio D."/>
            <person name="Crawford M."/>
            <person name="Koehrsen M."/>
            <person name="Engels R."/>
            <person name="Montgomery P."/>
            <person name="Pearson M."/>
            <person name="Howarth C."/>
            <person name="Larson L."/>
            <person name="White J."/>
            <person name="O'Leary S."/>
            <person name="Kodira C."/>
            <person name="Zeng Q."/>
            <person name="Yandava C."/>
            <person name="Alvarado L."/>
            <person name="Longcore J."/>
            <person name="James T."/>
        </authorList>
    </citation>
    <scope>NUCLEOTIDE SEQUENCE [LARGE SCALE GENOMIC DNA]</scope>
    <source>
        <strain evidence="2 3">JEL423</strain>
    </source>
</reference>
<proteinExistence type="predicted"/>
<dbReference type="Proteomes" id="UP000077115">
    <property type="component" value="Unassembled WGS sequence"/>
</dbReference>
<name>A0A177WPR6_BATDL</name>
<accession>A0A177WPR6</accession>
<dbReference type="VEuPathDB" id="FungiDB:BDEG_25610"/>
<evidence type="ECO:0000313" key="2">
    <source>
        <dbReference type="EMBL" id="OAJ42109.1"/>
    </source>
</evidence>
<gene>
    <name evidence="2" type="ORF">BDEG_25610</name>
</gene>
<dbReference type="AlphaFoldDB" id="A0A177WPR6"/>
<evidence type="ECO:0000313" key="3">
    <source>
        <dbReference type="Proteomes" id="UP000077115"/>
    </source>
</evidence>
<dbReference type="EMBL" id="DS022307">
    <property type="protein sequence ID" value="OAJ42109.1"/>
    <property type="molecule type" value="Genomic_DNA"/>
</dbReference>